<comment type="caution">
    <text evidence="2">The sequence shown here is derived from an EMBL/GenBank/DDBJ whole genome shotgun (WGS) entry which is preliminary data.</text>
</comment>
<reference evidence="3" key="2">
    <citation type="submission" date="2015-08" db="EMBL/GenBank/DDBJ databases">
        <title>Draft Genome Sequence of a Heterotrophic Facultative Anaerobic Bacterium Ardenticatena maritima Strain 110S.</title>
        <authorList>
            <person name="Kawaichi S."/>
            <person name="Yoshida T."/>
            <person name="Sako Y."/>
            <person name="Nakamura R."/>
        </authorList>
    </citation>
    <scope>NUCLEOTIDE SEQUENCE [LARGE SCALE GENOMIC DNA]</scope>
    <source>
        <strain evidence="3">110S</strain>
    </source>
</reference>
<dbReference type="GO" id="GO:1902201">
    <property type="term" value="P:negative regulation of bacterial-type flagellum-dependent cell motility"/>
    <property type="evidence" value="ECO:0007669"/>
    <property type="project" value="TreeGrafter"/>
</dbReference>
<dbReference type="InterPro" id="IPR043128">
    <property type="entry name" value="Rev_trsase/Diguanyl_cyclase"/>
</dbReference>
<dbReference type="SMART" id="SM00267">
    <property type="entry name" value="GGDEF"/>
    <property type="match status" value="1"/>
</dbReference>
<dbReference type="Gene3D" id="3.30.70.270">
    <property type="match status" value="1"/>
</dbReference>
<feature type="domain" description="GGDEF" evidence="1">
    <location>
        <begin position="23"/>
        <end position="156"/>
    </location>
</feature>
<organism evidence="2 3">
    <name type="scientific">Ardenticatena maritima</name>
    <dbReference type="NCBI Taxonomy" id="872965"/>
    <lineage>
        <taxon>Bacteria</taxon>
        <taxon>Bacillati</taxon>
        <taxon>Chloroflexota</taxon>
        <taxon>Ardenticatenia</taxon>
        <taxon>Ardenticatenales</taxon>
        <taxon>Ardenticatenaceae</taxon>
        <taxon>Ardenticatena</taxon>
    </lineage>
</organism>
<dbReference type="InParanoid" id="A0A0M8K7U5"/>
<evidence type="ECO:0000259" key="1">
    <source>
        <dbReference type="PROSITE" id="PS50887"/>
    </source>
</evidence>
<dbReference type="GO" id="GO:0052621">
    <property type="term" value="F:diguanylate cyclase activity"/>
    <property type="evidence" value="ECO:0007669"/>
    <property type="project" value="TreeGrafter"/>
</dbReference>
<gene>
    <name evidence="2" type="ORF">ARMA_1968</name>
</gene>
<dbReference type="InterPro" id="IPR000160">
    <property type="entry name" value="GGDEF_dom"/>
</dbReference>
<dbReference type="InterPro" id="IPR050469">
    <property type="entry name" value="Diguanylate_Cyclase"/>
</dbReference>
<dbReference type="AlphaFoldDB" id="A0A0M8K7U5"/>
<dbReference type="EMBL" id="BBZA01000164">
    <property type="protein sequence ID" value="GAP63545.1"/>
    <property type="molecule type" value="Genomic_DNA"/>
</dbReference>
<dbReference type="Pfam" id="PF00990">
    <property type="entry name" value="GGDEF"/>
    <property type="match status" value="1"/>
</dbReference>
<dbReference type="PANTHER" id="PTHR45138">
    <property type="entry name" value="REGULATORY COMPONENTS OF SENSORY TRANSDUCTION SYSTEM"/>
    <property type="match status" value="1"/>
</dbReference>
<dbReference type="PROSITE" id="PS50887">
    <property type="entry name" value="GGDEF"/>
    <property type="match status" value="1"/>
</dbReference>
<proteinExistence type="predicted"/>
<dbReference type="InterPro" id="IPR029787">
    <property type="entry name" value="Nucleotide_cyclase"/>
</dbReference>
<name>A0A0M8K7U5_9CHLR</name>
<dbReference type="NCBIfam" id="TIGR00254">
    <property type="entry name" value="GGDEF"/>
    <property type="match status" value="1"/>
</dbReference>
<accession>A0A0M8K7U5</accession>
<dbReference type="CDD" id="cd01949">
    <property type="entry name" value="GGDEF"/>
    <property type="match status" value="1"/>
</dbReference>
<dbReference type="SUPFAM" id="SSF55073">
    <property type="entry name" value="Nucleotide cyclase"/>
    <property type="match status" value="1"/>
</dbReference>
<protein>
    <recommendedName>
        <fullName evidence="1">GGDEF domain-containing protein</fullName>
    </recommendedName>
</protein>
<dbReference type="GO" id="GO:0005886">
    <property type="term" value="C:plasma membrane"/>
    <property type="evidence" value="ECO:0007669"/>
    <property type="project" value="TreeGrafter"/>
</dbReference>
<dbReference type="Proteomes" id="UP000037784">
    <property type="component" value="Unassembled WGS sequence"/>
</dbReference>
<keyword evidence="3" id="KW-1185">Reference proteome</keyword>
<evidence type="ECO:0000313" key="3">
    <source>
        <dbReference type="Proteomes" id="UP000037784"/>
    </source>
</evidence>
<dbReference type="OrthoDB" id="9804955at2"/>
<dbReference type="PANTHER" id="PTHR45138:SF9">
    <property type="entry name" value="DIGUANYLATE CYCLASE DGCM-RELATED"/>
    <property type="match status" value="1"/>
</dbReference>
<dbReference type="FunFam" id="3.30.70.270:FF:000001">
    <property type="entry name" value="Diguanylate cyclase domain protein"/>
    <property type="match status" value="1"/>
</dbReference>
<sequence>MYNRRYLFEVGEREVARSQRLNLPLSVILFDLDHFKRINDTYGHLVGDRVLVHVARGVQRLLRSSDILARYGGEEFAILLPGLPLDRALTVAARIHTWMRSTPCKTDKHQVHVTGSFGVATLLPSMQTFSALLEVADDLLYRAKEHGRDRIETLALEDDTHAASE</sequence>
<evidence type="ECO:0000313" key="2">
    <source>
        <dbReference type="EMBL" id="GAP63545.1"/>
    </source>
</evidence>
<dbReference type="GO" id="GO:0043709">
    <property type="term" value="P:cell adhesion involved in single-species biofilm formation"/>
    <property type="evidence" value="ECO:0007669"/>
    <property type="project" value="TreeGrafter"/>
</dbReference>
<reference evidence="2 3" key="1">
    <citation type="journal article" date="2015" name="Genome Announc.">
        <title>Draft Genome Sequence of a Heterotrophic Facultative Anaerobic Thermophilic Bacterium, Ardenticatena maritima Strain 110ST.</title>
        <authorList>
            <person name="Kawaichi S."/>
            <person name="Yoshida T."/>
            <person name="Sako Y."/>
            <person name="Nakamura R."/>
        </authorList>
    </citation>
    <scope>NUCLEOTIDE SEQUENCE [LARGE SCALE GENOMIC DNA]</scope>
    <source>
        <strain evidence="2 3">110S</strain>
    </source>
</reference>